<organism evidence="7 8">
    <name type="scientific">Streptomyces spinoverrucosus</name>
    <dbReference type="NCBI Taxonomy" id="284043"/>
    <lineage>
        <taxon>Bacteria</taxon>
        <taxon>Bacillati</taxon>
        <taxon>Actinomycetota</taxon>
        <taxon>Actinomycetes</taxon>
        <taxon>Kitasatosporales</taxon>
        <taxon>Streptomycetaceae</taxon>
        <taxon>Streptomyces</taxon>
    </lineage>
</organism>
<dbReference type="PANTHER" id="PTHR11070">
    <property type="entry name" value="UVRD / RECB / PCRA DNA HELICASE FAMILY MEMBER"/>
    <property type="match status" value="1"/>
</dbReference>
<dbReference type="RefSeq" id="WP_229865562.1">
    <property type="nucleotide sequence ID" value="NZ_BJND01000021.1"/>
</dbReference>
<feature type="domain" description="UvrD-like helicase ATP-binding" evidence="6">
    <location>
        <begin position="182"/>
        <end position="560"/>
    </location>
</feature>
<accession>A0A4Y3VF61</accession>
<dbReference type="InterPro" id="IPR027351">
    <property type="entry name" value="(+)RNA_virus_helicase_core_dom"/>
</dbReference>
<dbReference type="GO" id="GO:0016787">
    <property type="term" value="F:hydrolase activity"/>
    <property type="evidence" value="ECO:0007669"/>
    <property type="project" value="UniProtKB-UniRule"/>
</dbReference>
<dbReference type="Gene3D" id="3.40.50.300">
    <property type="entry name" value="P-loop containing nucleotide triphosphate hydrolases"/>
    <property type="match status" value="3"/>
</dbReference>
<proteinExistence type="predicted"/>
<keyword evidence="1 5" id="KW-0547">Nucleotide-binding</keyword>
<gene>
    <name evidence="7" type="ORF">SSP24_31790</name>
</gene>
<dbReference type="GO" id="GO:0003677">
    <property type="term" value="F:DNA binding"/>
    <property type="evidence" value="ECO:0007669"/>
    <property type="project" value="InterPro"/>
</dbReference>
<reference evidence="7 8" key="1">
    <citation type="submission" date="2019-06" db="EMBL/GenBank/DDBJ databases">
        <title>Whole genome shotgun sequence of Streptomyces spinoverrucosus NBRC 14228.</title>
        <authorList>
            <person name="Hosoyama A."/>
            <person name="Uohara A."/>
            <person name="Ohji S."/>
            <person name="Ichikawa N."/>
        </authorList>
    </citation>
    <scope>NUCLEOTIDE SEQUENCE [LARGE SCALE GENOMIC DNA]</scope>
    <source>
        <strain evidence="7 8">NBRC 14228</strain>
    </source>
</reference>
<name>A0A4Y3VF61_9ACTN</name>
<dbReference type="PROSITE" id="PS51198">
    <property type="entry name" value="UVRD_HELICASE_ATP_BIND"/>
    <property type="match status" value="1"/>
</dbReference>
<feature type="binding site" evidence="5">
    <location>
        <begin position="203"/>
        <end position="210"/>
    </location>
    <ligand>
        <name>ATP</name>
        <dbReference type="ChEBI" id="CHEBI:30616"/>
    </ligand>
</feature>
<keyword evidence="4 5" id="KW-0067">ATP-binding</keyword>
<dbReference type="Proteomes" id="UP000317881">
    <property type="component" value="Unassembled WGS sequence"/>
</dbReference>
<keyword evidence="8" id="KW-1185">Reference proteome</keyword>
<evidence type="ECO:0000256" key="2">
    <source>
        <dbReference type="ARBA" id="ARBA00022801"/>
    </source>
</evidence>
<dbReference type="GO" id="GO:0005524">
    <property type="term" value="F:ATP binding"/>
    <property type="evidence" value="ECO:0007669"/>
    <property type="project" value="UniProtKB-UniRule"/>
</dbReference>
<evidence type="ECO:0000256" key="4">
    <source>
        <dbReference type="ARBA" id="ARBA00022840"/>
    </source>
</evidence>
<dbReference type="GO" id="GO:0043138">
    <property type="term" value="F:3'-5' DNA helicase activity"/>
    <property type="evidence" value="ECO:0007669"/>
    <property type="project" value="TreeGrafter"/>
</dbReference>
<dbReference type="AlphaFoldDB" id="A0A4Y3VF61"/>
<keyword evidence="2 5" id="KW-0378">Hydrolase</keyword>
<dbReference type="InterPro" id="IPR027417">
    <property type="entry name" value="P-loop_NTPase"/>
</dbReference>
<evidence type="ECO:0000256" key="3">
    <source>
        <dbReference type="ARBA" id="ARBA00022806"/>
    </source>
</evidence>
<dbReference type="InterPro" id="IPR014016">
    <property type="entry name" value="UvrD-like_ATP-bd"/>
</dbReference>
<dbReference type="GO" id="GO:0005829">
    <property type="term" value="C:cytosol"/>
    <property type="evidence" value="ECO:0007669"/>
    <property type="project" value="TreeGrafter"/>
</dbReference>
<dbReference type="EMBL" id="BJND01000021">
    <property type="protein sequence ID" value="GEC05524.1"/>
    <property type="molecule type" value="Genomic_DNA"/>
</dbReference>
<evidence type="ECO:0000313" key="8">
    <source>
        <dbReference type="Proteomes" id="UP000317881"/>
    </source>
</evidence>
<dbReference type="GO" id="GO:0000725">
    <property type="term" value="P:recombinational repair"/>
    <property type="evidence" value="ECO:0007669"/>
    <property type="project" value="TreeGrafter"/>
</dbReference>
<evidence type="ECO:0000259" key="6">
    <source>
        <dbReference type="PROSITE" id="PS51198"/>
    </source>
</evidence>
<evidence type="ECO:0000256" key="1">
    <source>
        <dbReference type="ARBA" id="ARBA00022741"/>
    </source>
</evidence>
<comment type="caution">
    <text evidence="7">The sequence shown here is derived from an EMBL/GenBank/DDBJ whole genome shotgun (WGS) entry which is preliminary data.</text>
</comment>
<protein>
    <recommendedName>
        <fullName evidence="6">UvrD-like helicase ATP-binding domain-containing protein</fullName>
    </recommendedName>
</protein>
<dbReference type="Pfam" id="PF01443">
    <property type="entry name" value="Viral_helicase1"/>
    <property type="match status" value="1"/>
</dbReference>
<dbReference type="InterPro" id="IPR000212">
    <property type="entry name" value="DNA_helicase_UvrD/REP"/>
</dbReference>
<sequence>MSQIDDPAACQVEFEQAHVSTLYELLTERLSEAQTRLADVLKTPAESASETHEREVTAQRLAKEIGRLEGAENGLVFGRIDRADGTTLRIGRLGMQTDEEDLPLLVDWRANAARPFYEATPVHPMSLRRRRHLRLEERTVVAVSDELLDGSAPTAGDVVGDGPLMEALSARRTGRMQAAVATLQAEQDEIVRSTHRGVSVVQGGPGTGKTVVALHRAAYVLYAFPRAAEHGVLVVGPNARFLEYISQVLPSLGENDVVLATCQELAGVFPDTAEPLDVARLKGSSAMADALADMVRCHQAPSGSFTVRIGHETVRLHDEVVATARDAAVATGLGHNPARQVFKELLVDAITDALERSTGDILEQIDAEVAILTGTDLDRATAADLRHLGFDDAPATGPADEFDADAVRVGLLDDAHIDRTVETLWPRLVPSELVRALLTNSDTLAEHLPGLTKDERSRLLRSSEDSWTDADVPLLDEAASLLDGPPQRTYGYVVVDEAQELTAMQWRMIVRRCPGKAMTLVGDFAQAGPVTTARDWKEALSPHVGPRFNLHTLTVSYRTTQEILETTRELLARIAPDQTPTRSLRRGETPRTVPTQPDAIVATVARELQTQTAAHPGELLGVICAESRLDQLTAAGIGEHARIVPASEARGLEFDGVVVVSPEEIVTARPGGEKDLYVALTRATKRLCTIAVQGQGC</sequence>
<dbReference type="SUPFAM" id="SSF52540">
    <property type="entry name" value="P-loop containing nucleoside triphosphate hydrolases"/>
    <property type="match status" value="1"/>
</dbReference>
<evidence type="ECO:0000313" key="7">
    <source>
        <dbReference type="EMBL" id="GEC05524.1"/>
    </source>
</evidence>
<keyword evidence="3 5" id="KW-0347">Helicase</keyword>
<evidence type="ECO:0000256" key="5">
    <source>
        <dbReference type="PROSITE-ProRule" id="PRU00560"/>
    </source>
</evidence>
<dbReference type="PANTHER" id="PTHR11070:SF45">
    <property type="entry name" value="DNA 3'-5' HELICASE"/>
    <property type="match status" value="1"/>
</dbReference>